<dbReference type="PANTHER" id="PTHR37781">
    <property type="entry name" value="TFIIH COMPLEX SUBUNIT"/>
    <property type="match status" value="1"/>
</dbReference>
<dbReference type="PANTHER" id="PTHR37781:SF1">
    <property type="entry name" value="ADR380WP"/>
    <property type="match status" value="1"/>
</dbReference>
<evidence type="ECO:0000313" key="2">
    <source>
        <dbReference type="EMBL" id="KAF2155281.1"/>
    </source>
</evidence>
<keyword evidence="3" id="KW-1185">Reference proteome</keyword>
<gene>
    <name evidence="2" type="ORF">K461DRAFT_110942</name>
</gene>
<comment type="caution">
    <text evidence="2">The sequence shown here is derived from an EMBL/GenBank/DDBJ whole genome shotgun (WGS) entry which is preliminary data.</text>
</comment>
<dbReference type="InterPro" id="IPR031349">
    <property type="entry name" value="Tfb6"/>
</dbReference>
<name>A0A9P4J566_9PEZI</name>
<dbReference type="OrthoDB" id="5420410at2759"/>
<proteinExistence type="predicted"/>
<reference evidence="2" key="1">
    <citation type="journal article" date="2020" name="Stud. Mycol.">
        <title>101 Dothideomycetes genomes: a test case for predicting lifestyles and emergence of pathogens.</title>
        <authorList>
            <person name="Haridas S."/>
            <person name="Albert R."/>
            <person name="Binder M."/>
            <person name="Bloem J."/>
            <person name="Labutti K."/>
            <person name="Salamov A."/>
            <person name="Andreopoulos B."/>
            <person name="Baker S."/>
            <person name="Barry K."/>
            <person name="Bills G."/>
            <person name="Bluhm B."/>
            <person name="Cannon C."/>
            <person name="Castanera R."/>
            <person name="Culley D."/>
            <person name="Daum C."/>
            <person name="Ezra D."/>
            <person name="Gonzalez J."/>
            <person name="Henrissat B."/>
            <person name="Kuo A."/>
            <person name="Liang C."/>
            <person name="Lipzen A."/>
            <person name="Lutzoni F."/>
            <person name="Magnuson J."/>
            <person name="Mondo S."/>
            <person name="Nolan M."/>
            <person name="Ohm R."/>
            <person name="Pangilinan J."/>
            <person name="Park H.-J."/>
            <person name="Ramirez L."/>
            <person name="Alfaro M."/>
            <person name="Sun H."/>
            <person name="Tritt A."/>
            <person name="Yoshinaga Y."/>
            <person name="Zwiers L.-H."/>
            <person name="Turgeon B."/>
            <person name="Goodwin S."/>
            <person name="Spatafora J."/>
            <person name="Crous P."/>
            <person name="Grigoriev I."/>
        </authorList>
    </citation>
    <scope>NUCLEOTIDE SEQUENCE</scope>
    <source>
        <strain evidence="2">CBS 260.36</strain>
    </source>
</reference>
<dbReference type="Proteomes" id="UP000799439">
    <property type="component" value="Unassembled WGS sequence"/>
</dbReference>
<dbReference type="AlphaFoldDB" id="A0A9P4J566"/>
<evidence type="ECO:0000256" key="1">
    <source>
        <dbReference type="SAM" id="MobiDB-lite"/>
    </source>
</evidence>
<protein>
    <submittedName>
        <fullName evidence="2">Uncharacterized protein</fullName>
    </submittedName>
</protein>
<dbReference type="EMBL" id="ML996083">
    <property type="protein sequence ID" value="KAF2155281.1"/>
    <property type="molecule type" value="Genomic_DNA"/>
</dbReference>
<sequence>MAQAGGFLPYSPPPSSVASSSATALLPHPRASPLKPGGSKESSFIRYADQQILNIQRKFAKRVATPGTSAVQEDELGRLIDTDDPVRRLDKSEQWQDVSGYKNFAEAARDVEAVLGVTWVSGTPSLQIPYLISLALLTNTMIPAFPASPRQLFRLLGKLDHAFASLLQGRDAETGETLPGFPFGRKVSTTEKVRMKSIVERTRIAVTKAVAAGDFDDDDEPDDAVNVEEMEGDLVLDEVEGNYGAGGMEDWNMEVAKVYDKTLQEIGDSMDGPPIGIQTNLR</sequence>
<dbReference type="Pfam" id="PF17110">
    <property type="entry name" value="TFB6"/>
    <property type="match status" value="1"/>
</dbReference>
<accession>A0A9P4J566</accession>
<feature type="region of interest" description="Disordered" evidence="1">
    <location>
        <begin position="1"/>
        <end position="41"/>
    </location>
</feature>
<organism evidence="2 3">
    <name type="scientific">Myriangium duriaei CBS 260.36</name>
    <dbReference type="NCBI Taxonomy" id="1168546"/>
    <lineage>
        <taxon>Eukaryota</taxon>
        <taxon>Fungi</taxon>
        <taxon>Dikarya</taxon>
        <taxon>Ascomycota</taxon>
        <taxon>Pezizomycotina</taxon>
        <taxon>Dothideomycetes</taxon>
        <taxon>Dothideomycetidae</taxon>
        <taxon>Myriangiales</taxon>
        <taxon>Myriangiaceae</taxon>
        <taxon>Myriangium</taxon>
    </lineage>
</organism>
<dbReference type="GO" id="GO:0005675">
    <property type="term" value="C:transcription factor TFIIH holo complex"/>
    <property type="evidence" value="ECO:0007669"/>
    <property type="project" value="TreeGrafter"/>
</dbReference>
<feature type="compositionally biased region" description="Low complexity" evidence="1">
    <location>
        <begin position="16"/>
        <end position="27"/>
    </location>
</feature>
<evidence type="ECO:0000313" key="3">
    <source>
        <dbReference type="Proteomes" id="UP000799439"/>
    </source>
</evidence>